<gene>
    <name evidence="2" type="ORF">BSU04_13520</name>
</gene>
<name>A0A226X586_CABSO</name>
<sequence>MRYASRHSEKGERKPVVNPIRGKTLTNVCSSGTDEAMRLVPWGKMVLEYSVELIDDEPVDVTPQSIRLPKRSLKEHER</sequence>
<evidence type="ECO:0000313" key="2">
    <source>
        <dbReference type="EMBL" id="OXC78137.1"/>
    </source>
</evidence>
<dbReference type="Pfam" id="PF21018">
    <property type="entry name" value="BipA_C"/>
    <property type="match status" value="1"/>
</dbReference>
<dbReference type="InterPro" id="IPR048876">
    <property type="entry name" value="BipA_C"/>
</dbReference>
<reference evidence="3" key="1">
    <citation type="submission" date="2017-01" db="EMBL/GenBank/DDBJ databases">
        <title>Genome Analysis of Deinococcus marmoris KOPRI26562.</title>
        <authorList>
            <person name="Kim J.H."/>
            <person name="Oh H.-M."/>
        </authorList>
    </citation>
    <scope>NUCLEOTIDE SEQUENCE [LARGE SCALE GENOMIC DNA]</scope>
    <source>
        <strain evidence="3">PAMC 26633</strain>
    </source>
</reference>
<accession>A0A226X586</accession>
<feature type="domain" description="TypA/BipA C-terminal" evidence="1">
    <location>
        <begin position="16"/>
        <end position="74"/>
    </location>
</feature>
<dbReference type="AlphaFoldDB" id="A0A226X586"/>
<dbReference type="Gene3D" id="3.30.70.870">
    <property type="entry name" value="Elongation Factor G (Translational Gtpase), domain 3"/>
    <property type="match status" value="1"/>
</dbReference>
<proteinExistence type="predicted"/>
<comment type="caution">
    <text evidence="2">The sequence shown here is derived from an EMBL/GenBank/DDBJ whole genome shotgun (WGS) entry which is preliminary data.</text>
</comment>
<dbReference type="EMBL" id="MTHB01000076">
    <property type="protein sequence ID" value="OXC78137.1"/>
    <property type="molecule type" value="Genomic_DNA"/>
</dbReference>
<evidence type="ECO:0000313" key="3">
    <source>
        <dbReference type="Proteomes" id="UP000214720"/>
    </source>
</evidence>
<dbReference type="Gene3D" id="2.40.50.250">
    <property type="entry name" value="bipa protein"/>
    <property type="match status" value="1"/>
</dbReference>
<organism evidence="2 3">
    <name type="scientific">Caballeronia sordidicola</name>
    <name type="common">Burkholderia sordidicola</name>
    <dbReference type="NCBI Taxonomy" id="196367"/>
    <lineage>
        <taxon>Bacteria</taxon>
        <taxon>Pseudomonadati</taxon>
        <taxon>Pseudomonadota</taxon>
        <taxon>Betaproteobacteria</taxon>
        <taxon>Burkholderiales</taxon>
        <taxon>Burkholderiaceae</taxon>
        <taxon>Caballeronia</taxon>
    </lineage>
</organism>
<dbReference type="Proteomes" id="UP000214720">
    <property type="component" value="Unassembled WGS sequence"/>
</dbReference>
<protein>
    <submittedName>
        <fullName evidence="2">GTP-binding protein TypA/BipA</fullName>
    </submittedName>
</protein>
<dbReference type="InterPro" id="IPR042116">
    <property type="entry name" value="TypA/BipA_C"/>
</dbReference>
<evidence type="ECO:0000259" key="1">
    <source>
        <dbReference type="Pfam" id="PF21018"/>
    </source>
</evidence>